<keyword evidence="3" id="KW-1185">Reference proteome</keyword>
<feature type="compositionally biased region" description="Polar residues" evidence="1">
    <location>
        <begin position="45"/>
        <end position="58"/>
    </location>
</feature>
<feature type="region of interest" description="Disordered" evidence="1">
    <location>
        <begin position="174"/>
        <end position="207"/>
    </location>
</feature>
<evidence type="ECO:0000256" key="1">
    <source>
        <dbReference type="SAM" id="MobiDB-lite"/>
    </source>
</evidence>
<reference evidence="2" key="1">
    <citation type="journal article" date="2023" name="Mol. Phylogenet. Evol.">
        <title>Genome-scale phylogeny and comparative genomics of the fungal order Sordariales.</title>
        <authorList>
            <person name="Hensen N."/>
            <person name="Bonometti L."/>
            <person name="Westerberg I."/>
            <person name="Brannstrom I.O."/>
            <person name="Guillou S."/>
            <person name="Cros-Aarteil S."/>
            <person name="Calhoun S."/>
            <person name="Haridas S."/>
            <person name="Kuo A."/>
            <person name="Mondo S."/>
            <person name="Pangilinan J."/>
            <person name="Riley R."/>
            <person name="LaButti K."/>
            <person name="Andreopoulos B."/>
            <person name="Lipzen A."/>
            <person name="Chen C."/>
            <person name="Yan M."/>
            <person name="Daum C."/>
            <person name="Ng V."/>
            <person name="Clum A."/>
            <person name="Steindorff A."/>
            <person name="Ohm R.A."/>
            <person name="Martin F."/>
            <person name="Silar P."/>
            <person name="Natvig D.O."/>
            <person name="Lalanne C."/>
            <person name="Gautier V."/>
            <person name="Ament-Velasquez S.L."/>
            <person name="Kruys A."/>
            <person name="Hutchinson M.I."/>
            <person name="Powell A.J."/>
            <person name="Barry K."/>
            <person name="Miller A.N."/>
            <person name="Grigoriev I.V."/>
            <person name="Debuchy R."/>
            <person name="Gladieux P."/>
            <person name="Hiltunen Thoren M."/>
            <person name="Johannesson H."/>
        </authorList>
    </citation>
    <scope>NUCLEOTIDE SEQUENCE</scope>
    <source>
        <strain evidence="2">CBS 314.62</strain>
    </source>
</reference>
<name>A0AAE1CCP1_9PEZI</name>
<feature type="compositionally biased region" description="Polar residues" evidence="1">
    <location>
        <begin position="65"/>
        <end position="81"/>
    </location>
</feature>
<protein>
    <submittedName>
        <fullName evidence="2">Uncharacterized protein</fullName>
    </submittedName>
</protein>
<dbReference type="AlphaFoldDB" id="A0AAE1CCP1"/>
<feature type="compositionally biased region" description="Polar residues" evidence="1">
    <location>
        <begin position="1"/>
        <end position="36"/>
    </location>
</feature>
<accession>A0AAE1CCP1</accession>
<proteinExistence type="predicted"/>
<organism evidence="2 3">
    <name type="scientific">Podospora appendiculata</name>
    <dbReference type="NCBI Taxonomy" id="314037"/>
    <lineage>
        <taxon>Eukaryota</taxon>
        <taxon>Fungi</taxon>
        <taxon>Dikarya</taxon>
        <taxon>Ascomycota</taxon>
        <taxon>Pezizomycotina</taxon>
        <taxon>Sordariomycetes</taxon>
        <taxon>Sordariomycetidae</taxon>
        <taxon>Sordariales</taxon>
        <taxon>Podosporaceae</taxon>
        <taxon>Podospora</taxon>
    </lineage>
</organism>
<reference evidence="2" key="2">
    <citation type="submission" date="2023-06" db="EMBL/GenBank/DDBJ databases">
        <authorList>
            <consortium name="Lawrence Berkeley National Laboratory"/>
            <person name="Haridas S."/>
            <person name="Hensen N."/>
            <person name="Bonometti L."/>
            <person name="Westerberg I."/>
            <person name="Brannstrom I.O."/>
            <person name="Guillou S."/>
            <person name="Cros-Aarteil S."/>
            <person name="Calhoun S."/>
            <person name="Kuo A."/>
            <person name="Mondo S."/>
            <person name="Pangilinan J."/>
            <person name="Riley R."/>
            <person name="Labutti K."/>
            <person name="Andreopoulos B."/>
            <person name="Lipzen A."/>
            <person name="Chen C."/>
            <person name="Yanf M."/>
            <person name="Daum C."/>
            <person name="Ng V."/>
            <person name="Clum A."/>
            <person name="Steindorff A."/>
            <person name="Ohm R."/>
            <person name="Martin F."/>
            <person name="Silar P."/>
            <person name="Natvig D."/>
            <person name="Lalanne C."/>
            <person name="Gautier V."/>
            <person name="Ament-Velasquez S.L."/>
            <person name="Kruys A."/>
            <person name="Hutchinson M.I."/>
            <person name="Powell A.J."/>
            <person name="Barry K."/>
            <person name="Miller A.N."/>
            <person name="Grigoriev I.V."/>
            <person name="Debuchy R."/>
            <person name="Gladieux P."/>
            <person name="Thoren M.H."/>
            <person name="Johannesson H."/>
        </authorList>
    </citation>
    <scope>NUCLEOTIDE SEQUENCE</scope>
    <source>
        <strain evidence="2">CBS 314.62</strain>
    </source>
</reference>
<evidence type="ECO:0000313" key="3">
    <source>
        <dbReference type="Proteomes" id="UP001270362"/>
    </source>
</evidence>
<feature type="region of interest" description="Disordered" evidence="1">
    <location>
        <begin position="1"/>
        <end position="81"/>
    </location>
</feature>
<dbReference type="EMBL" id="JAULSO010000002">
    <property type="protein sequence ID" value="KAK3688726.1"/>
    <property type="molecule type" value="Genomic_DNA"/>
</dbReference>
<comment type="caution">
    <text evidence="2">The sequence shown here is derived from an EMBL/GenBank/DDBJ whole genome shotgun (WGS) entry which is preliminary data.</text>
</comment>
<dbReference type="Proteomes" id="UP001270362">
    <property type="component" value="Unassembled WGS sequence"/>
</dbReference>
<feature type="compositionally biased region" description="Pro residues" evidence="1">
    <location>
        <begin position="197"/>
        <end position="207"/>
    </location>
</feature>
<evidence type="ECO:0000313" key="2">
    <source>
        <dbReference type="EMBL" id="KAK3688726.1"/>
    </source>
</evidence>
<gene>
    <name evidence="2" type="ORF">B0T22DRAFT_479956</name>
</gene>
<sequence>MDTGSSTNNTGPSYSRVNYNSYFDPPFQQTASSRTPPNFPGASYQGWQHTSNGYQTEQPGAPSGSGWTAMNAPSQAQPASYYSGAGSNDSYPRLSLMNIHTPQPLRPLPGQYTAHLGPNPLSRPTTPHPLGSTPSKITAYGEDFNFGYGYTSDTPGRMYRESVASNFMRYPGMPSPVGGREVWTGGMPSSGRDSNLKPPPPRPFPSR</sequence>